<dbReference type="InterPro" id="IPR039422">
    <property type="entry name" value="MarR/SlyA-like"/>
</dbReference>
<dbReference type="Gene3D" id="1.10.10.10">
    <property type="entry name" value="Winged helix-like DNA-binding domain superfamily/Winged helix DNA-binding domain"/>
    <property type="match status" value="1"/>
</dbReference>
<dbReference type="InterPro" id="IPR036390">
    <property type="entry name" value="WH_DNA-bd_sf"/>
</dbReference>
<dbReference type="Pfam" id="PF12802">
    <property type="entry name" value="MarR_2"/>
    <property type="match status" value="1"/>
</dbReference>
<reference evidence="2" key="1">
    <citation type="submission" date="2023-03" db="EMBL/GenBank/DDBJ databases">
        <title>Actinorhabdospora filicis NBRC 111898.</title>
        <authorList>
            <person name="Ichikawa N."/>
            <person name="Sato H."/>
            <person name="Tonouchi N."/>
        </authorList>
    </citation>
    <scope>NUCLEOTIDE SEQUENCE</scope>
    <source>
        <strain evidence="2">NBRC 111898</strain>
    </source>
</reference>
<sequence length="175" mass="19050">MDAYPFDQPVPLPASEIADAWRRTLPGVPTDSIMLITPLWRAAKLLADNRRRFLAEIGMEAATLDLLSTLRRSGGTLSTRELAEQCLVSAGAISQRVARAEDDGLVTRRNAGARHRQTLVSLTVEGTALIDRTVTALLEHEEALVKDVAGRDELATLVGGLLAHLSRRGPEPRRP</sequence>
<protein>
    <submittedName>
        <fullName evidence="2">MarR family transcriptional regulator</fullName>
    </submittedName>
</protein>
<dbReference type="PANTHER" id="PTHR33164:SF104">
    <property type="entry name" value="TRANSCRIPTIONAL REGULATORY PROTEIN"/>
    <property type="match status" value="1"/>
</dbReference>
<evidence type="ECO:0000313" key="2">
    <source>
        <dbReference type="EMBL" id="GLZ77263.1"/>
    </source>
</evidence>
<feature type="domain" description="HTH marR-type" evidence="1">
    <location>
        <begin position="32"/>
        <end position="166"/>
    </location>
</feature>
<proteinExistence type="predicted"/>
<organism evidence="2 3">
    <name type="scientific">Actinorhabdospora filicis</name>
    <dbReference type="NCBI Taxonomy" id="1785913"/>
    <lineage>
        <taxon>Bacteria</taxon>
        <taxon>Bacillati</taxon>
        <taxon>Actinomycetota</taxon>
        <taxon>Actinomycetes</taxon>
        <taxon>Micromonosporales</taxon>
        <taxon>Micromonosporaceae</taxon>
        <taxon>Actinorhabdospora</taxon>
    </lineage>
</organism>
<evidence type="ECO:0000259" key="1">
    <source>
        <dbReference type="PROSITE" id="PS50995"/>
    </source>
</evidence>
<dbReference type="PANTHER" id="PTHR33164">
    <property type="entry name" value="TRANSCRIPTIONAL REGULATOR, MARR FAMILY"/>
    <property type="match status" value="1"/>
</dbReference>
<evidence type="ECO:0000313" key="3">
    <source>
        <dbReference type="Proteomes" id="UP001165079"/>
    </source>
</evidence>
<dbReference type="AlphaFoldDB" id="A0A9W6SJR3"/>
<comment type="caution">
    <text evidence="2">The sequence shown here is derived from an EMBL/GenBank/DDBJ whole genome shotgun (WGS) entry which is preliminary data.</text>
</comment>
<name>A0A9W6SJR3_9ACTN</name>
<dbReference type="SMART" id="SM00347">
    <property type="entry name" value="HTH_MARR"/>
    <property type="match status" value="1"/>
</dbReference>
<dbReference type="GO" id="GO:0003700">
    <property type="term" value="F:DNA-binding transcription factor activity"/>
    <property type="evidence" value="ECO:0007669"/>
    <property type="project" value="InterPro"/>
</dbReference>
<accession>A0A9W6SJR3</accession>
<keyword evidence="3" id="KW-1185">Reference proteome</keyword>
<dbReference type="GO" id="GO:0006950">
    <property type="term" value="P:response to stress"/>
    <property type="evidence" value="ECO:0007669"/>
    <property type="project" value="TreeGrafter"/>
</dbReference>
<gene>
    <name evidence="2" type="ORF">Afil01_20700</name>
</gene>
<dbReference type="RefSeq" id="WP_285662392.1">
    <property type="nucleotide sequence ID" value="NZ_BSTX01000001.1"/>
</dbReference>
<dbReference type="Proteomes" id="UP001165079">
    <property type="component" value="Unassembled WGS sequence"/>
</dbReference>
<dbReference type="EMBL" id="BSTX01000001">
    <property type="protein sequence ID" value="GLZ77263.1"/>
    <property type="molecule type" value="Genomic_DNA"/>
</dbReference>
<dbReference type="InterPro" id="IPR036388">
    <property type="entry name" value="WH-like_DNA-bd_sf"/>
</dbReference>
<dbReference type="PROSITE" id="PS50995">
    <property type="entry name" value="HTH_MARR_2"/>
    <property type="match status" value="1"/>
</dbReference>
<dbReference type="SUPFAM" id="SSF46785">
    <property type="entry name" value="Winged helix' DNA-binding domain"/>
    <property type="match status" value="1"/>
</dbReference>
<dbReference type="InterPro" id="IPR000835">
    <property type="entry name" value="HTH_MarR-typ"/>
</dbReference>